<keyword evidence="4" id="KW-0133">Cell shape</keyword>
<protein>
    <submittedName>
        <fullName evidence="8">Uncharacterized protein</fullName>
    </submittedName>
</protein>
<dbReference type="GO" id="GO:0009252">
    <property type="term" value="P:peptidoglycan biosynthetic process"/>
    <property type="evidence" value="ECO:0007669"/>
    <property type="project" value="UniProtKB-KW"/>
</dbReference>
<keyword evidence="6" id="KW-0961">Cell wall biogenesis/degradation</keyword>
<name>A0A6S6RDY4_9FIRM</name>
<dbReference type="GO" id="GO:0006508">
    <property type="term" value="P:proteolysis"/>
    <property type="evidence" value="ECO:0007669"/>
    <property type="project" value="InterPro"/>
</dbReference>
<dbReference type="InterPro" id="IPR012338">
    <property type="entry name" value="Beta-lactam/transpept-like"/>
</dbReference>
<keyword evidence="3" id="KW-0378">Hydrolase</keyword>
<evidence type="ECO:0000256" key="4">
    <source>
        <dbReference type="ARBA" id="ARBA00022960"/>
    </source>
</evidence>
<dbReference type="InterPro" id="IPR001967">
    <property type="entry name" value="Peptidase_S11_N"/>
</dbReference>
<evidence type="ECO:0000313" key="9">
    <source>
        <dbReference type="Proteomes" id="UP000515561"/>
    </source>
</evidence>
<keyword evidence="5" id="KW-0573">Peptidoglycan synthesis</keyword>
<dbReference type="PRINTS" id="PR00725">
    <property type="entry name" value="DADACBPTASE1"/>
</dbReference>
<dbReference type="InterPro" id="IPR018044">
    <property type="entry name" value="Peptidase_S11"/>
</dbReference>
<dbReference type="GO" id="GO:0009002">
    <property type="term" value="F:serine-type D-Ala-D-Ala carboxypeptidase activity"/>
    <property type="evidence" value="ECO:0007669"/>
    <property type="project" value="InterPro"/>
</dbReference>
<dbReference type="EMBL" id="AP023367">
    <property type="protein sequence ID" value="BCJ96941.1"/>
    <property type="molecule type" value="Genomic_DNA"/>
</dbReference>
<dbReference type="Proteomes" id="UP000515561">
    <property type="component" value="Chromosome"/>
</dbReference>
<evidence type="ECO:0000256" key="3">
    <source>
        <dbReference type="ARBA" id="ARBA00022801"/>
    </source>
</evidence>
<dbReference type="PANTHER" id="PTHR21581:SF33">
    <property type="entry name" value="D-ALANYL-D-ALANINE CARBOXYPEPTIDASE DACB"/>
    <property type="match status" value="1"/>
</dbReference>
<comment type="similarity">
    <text evidence="1 7">Belongs to the peptidase S11 family.</text>
</comment>
<dbReference type="Pfam" id="PF00768">
    <property type="entry name" value="Peptidase_S11"/>
    <property type="match status" value="1"/>
</dbReference>
<dbReference type="KEGG" id="acel:acsn021_45100"/>
<reference evidence="8 9" key="1">
    <citation type="journal article" date="2016" name="Int. J. Syst. Evol. Microbiol.">
        <title>Descriptions of Anaerotaenia torta gen. nov., sp. nov. and Anaerocolumna cellulosilytica gen. nov., sp. nov. isolated from a methanogenic reactor of cattle waste.</title>
        <authorList>
            <person name="Uek A."/>
            <person name="Ohtaki Y."/>
            <person name="Kaku N."/>
            <person name="Ueki K."/>
        </authorList>
    </citation>
    <scope>NUCLEOTIDE SEQUENCE [LARGE SCALE GENOMIC DNA]</scope>
    <source>
        <strain evidence="8 9">SN021</strain>
    </source>
</reference>
<proteinExistence type="inferred from homology"/>
<keyword evidence="9" id="KW-1185">Reference proteome</keyword>
<evidence type="ECO:0000256" key="6">
    <source>
        <dbReference type="ARBA" id="ARBA00023316"/>
    </source>
</evidence>
<gene>
    <name evidence="8" type="ORF">acsn021_45100</name>
</gene>
<keyword evidence="2" id="KW-0732">Signal</keyword>
<evidence type="ECO:0000256" key="2">
    <source>
        <dbReference type="ARBA" id="ARBA00022729"/>
    </source>
</evidence>
<dbReference type="GO" id="GO:0071555">
    <property type="term" value="P:cell wall organization"/>
    <property type="evidence" value="ECO:0007669"/>
    <property type="project" value="UniProtKB-KW"/>
</dbReference>
<dbReference type="SUPFAM" id="SSF56601">
    <property type="entry name" value="beta-lactamase/transpeptidase-like"/>
    <property type="match status" value="1"/>
</dbReference>
<dbReference type="GO" id="GO:0008360">
    <property type="term" value="P:regulation of cell shape"/>
    <property type="evidence" value="ECO:0007669"/>
    <property type="project" value="UniProtKB-KW"/>
</dbReference>
<organism evidence="8 9">
    <name type="scientific">Anaerocolumna cellulosilytica</name>
    <dbReference type="NCBI Taxonomy" id="433286"/>
    <lineage>
        <taxon>Bacteria</taxon>
        <taxon>Bacillati</taxon>
        <taxon>Bacillota</taxon>
        <taxon>Clostridia</taxon>
        <taxon>Lachnospirales</taxon>
        <taxon>Lachnospiraceae</taxon>
        <taxon>Anaerocolumna</taxon>
    </lineage>
</organism>
<evidence type="ECO:0000256" key="5">
    <source>
        <dbReference type="ARBA" id="ARBA00022984"/>
    </source>
</evidence>
<sequence>MKKTLILISALCLLFNNTAVTFAMAQSTYNAATSGINHTIENKNTTVKTTKTKETKVSAWPENQPQVNSEAALVMEASTGAILYSKNPHETYYPASITKILTTLLAIENSSLNETVTFSKKAVYDVDLRSSRIGIDVGEKLTMEQSLYGVMLESANEVSYAVAEHVSGTVDAFSDLMNKKAKELGCMDSNFTNPHGLPDENHYTSVYDMALIAKAAINNETFKKITNTRTYVIPPTNIQEETRYLANHHKFIKGDMSFDGAIGGKTGYTSKAKYTLVTFAERNGMTLISVIMFCDSIANEYADTKALLNFGFDNFNIYNIADSENPGNTSSNSLFTKYVPLFDLKTSCIQLSNSGNIILPNGAAYEEAEKEVDFIPIKEIKTGDNVIGNIQYTYDGNLVGSTNIIYKEDITVSKLENSFIPVTTHVDSTIITSDDENSIKPIIIGIIIGVIALSFTLYIVIVELPYRRRRNAYWEKKRRRGTCSKRDYVDF</sequence>
<evidence type="ECO:0000256" key="1">
    <source>
        <dbReference type="ARBA" id="ARBA00007164"/>
    </source>
</evidence>
<dbReference type="Gene3D" id="3.40.710.10">
    <property type="entry name" value="DD-peptidase/beta-lactamase superfamily"/>
    <property type="match status" value="1"/>
</dbReference>
<dbReference type="AlphaFoldDB" id="A0A6S6RDY4"/>
<evidence type="ECO:0000313" key="8">
    <source>
        <dbReference type="EMBL" id="BCJ96941.1"/>
    </source>
</evidence>
<evidence type="ECO:0000256" key="7">
    <source>
        <dbReference type="RuleBase" id="RU004016"/>
    </source>
</evidence>
<accession>A0A6S6RDY4</accession>
<dbReference type="PANTHER" id="PTHR21581">
    <property type="entry name" value="D-ALANYL-D-ALANINE CARBOXYPEPTIDASE"/>
    <property type="match status" value="1"/>
</dbReference>
<dbReference type="RefSeq" id="WP_184092831.1">
    <property type="nucleotide sequence ID" value="NZ_AP023367.1"/>
</dbReference>